<dbReference type="OrthoDB" id="2068092at2"/>
<dbReference type="EMBL" id="AZDZ01000022">
    <property type="protein sequence ID" value="KRK78482.1"/>
    <property type="molecule type" value="Genomic_DNA"/>
</dbReference>
<dbReference type="PATRIC" id="fig|1423775.4.peg.2293"/>
<gene>
    <name evidence="1" type="ORF">FD03_GL002255</name>
</gene>
<accession>A0A0R1KF19</accession>
<keyword evidence="2" id="KW-1185">Reference proteome</keyword>
<dbReference type="AlphaFoldDB" id="A0A0R1KF19"/>
<comment type="caution">
    <text evidence="1">The sequence shown here is derived from an EMBL/GenBank/DDBJ whole genome shotgun (WGS) entry which is preliminary data.</text>
</comment>
<sequence>MIKGKTKSGFNYIIPEKRLDNYELLEAISDVEDNPLVMPKVLKLLFGKEQTEKLKKHLADKEGLISMEKMTAEIQEIFESQSQAKKS</sequence>
<dbReference type="Proteomes" id="UP000051248">
    <property type="component" value="Unassembled WGS sequence"/>
</dbReference>
<reference evidence="1 2" key="1">
    <citation type="journal article" date="2015" name="Genome Announc.">
        <title>Expanding the biotechnology potential of lactobacilli through comparative genomics of 213 strains and associated genera.</title>
        <authorList>
            <person name="Sun Z."/>
            <person name="Harris H.M."/>
            <person name="McCann A."/>
            <person name="Guo C."/>
            <person name="Argimon S."/>
            <person name="Zhang W."/>
            <person name="Yang X."/>
            <person name="Jeffery I.B."/>
            <person name="Cooney J.C."/>
            <person name="Kagawa T.F."/>
            <person name="Liu W."/>
            <person name="Song Y."/>
            <person name="Salvetti E."/>
            <person name="Wrobel A."/>
            <person name="Rasinkangas P."/>
            <person name="Parkhill J."/>
            <person name="Rea M.C."/>
            <person name="O'Sullivan O."/>
            <person name="Ritari J."/>
            <person name="Douillard F.P."/>
            <person name="Paul Ross R."/>
            <person name="Yang R."/>
            <person name="Briner A.E."/>
            <person name="Felis G.E."/>
            <person name="de Vos W.M."/>
            <person name="Barrangou R."/>
            <person name="Klaenhammer T.R."/>
            <person name="Caufield P.W."/>
            <person name="Cui Y."/>
            <person name="Zhang H."/>
            <person name="O'Toole P.W."/>
        </authorList>
    </citation>
    <scope>NUCLEOTIDE SEQUENCE [LARGE SCALE GENOMIC DNA]</scope>
    <source>
        <strain evidence="1 2">DSM 19682</strain>
    </source>
</reference>
<protein>
    <recommendedName>
        <fullName evidence="3">Phage protein</fullName>
    </recommendedName>
</protein>
<dbReference type="eggNOG" id="ENOG5033HNI">
    <property type="taxonomic scope" value="Bacteria"/>
</dbReference>
<evidence type="ECO:0000313" key="1">
    <source>
        <dbReference type="EMBL" id="KRK78482.1"/>
    </source>
</evidence>
<name>A0A0R1KF19_9LACO</name>
<evidence type="ECO:0008006" key="3">
    <source>
        <dbReference type="Google" id="ProtNLM"/>
    </source>
</evidence>
<organism evidence="1 2">
    <name type="scientific">Companilactobacillus nodensis DSM 19682 = JCM 14932 = NBRC 107160</name>
    <dbReference type="NCBI Taxonomy" id="1423775"/>
    <lineage>
        <taxon>Bacteria</taxon>
        <taxon>Bacillati</taxon>
        <taxon>Bacillota</taxon>
        <taxon>Bacilli</taxon>
        <taxon>Lactobacillales</taxon>
        <taxon>Lactobacillaceae</taxon>
        <taxon>Companilactobacillus</taxon>
    </lineage>
</organism>
<dbReference type="RefSeq" id="WP_025024541.1">
    <property type="nucleotide sequence ID" value="NZ_AZDZ01000022.1"/>
</dbReference>
<proteinExistence type="predicted"/>
<dbReference type="STRING" id="1423775.FD03_GL002255"/>
<evidence type="ECO:0000313" key="2">
    <source>
        <dbReference type="Proteomes" id="UP000051248"/>
    </source>
</evidence>